<name>K3X0D3_GLOUD</name>
<dbReference type="Gene3D" id="2.60.120.620">
    <property type="entry name" value="q2cbj1_9rhob like domain"/>
    <property type="match status" value="1"/>
</dbReference>
<dbReference type="STRING" id="431595.K3X0D3"/>
<accession>K3X0D3</accession>
<reference evidence="4" key="2">
    <citation type="submission" date="2010-04" db="EMBL/GenBank/DDBJ databases">
        <authorList>
            <person name="Buell R."/>
            <person name="Hamilton J."/>
            <person name="Hostetler J."/>
        </authorList>
    </citation>
    <scope>NUCLEOTIDE SEQUENCE [LARGE SCALE GENOMIC DNA]</scope>
    <source>
        <strain evidence="4">DAOM:BR144</strain>
    </source>
</reference>
<dbReference type="HOGENOM" id="CLU_035380_0_0_1"/>
<keyword evidence="2" id="KW-0802">TPR repeat</keyword>
<dbReference type="SUPFAM" id="SSF48452">
    <property type="entry name" value="TPR-like"/>
    <property type="match status" value="1"/>
</dbReference>
<dbReference type="InterPro" id="IPR019734">
    <property type="entry name" value="TPR_rpt"/>
</dbReference>
<dbReference type="eggNOG" id="KOG0548">
    <property type="taxonomic scope" value="Eukaryota"/>
</dbReference>
<evidence type="ECO:0000256" key="1">
    <source>
        <dbReference type="ARBA" id="ARBA00022737"/>
    </source>
</evidence>
<dbReference type="Gene3D" id="1.25.40.10">
    <property type="entry name" value="Tetratricopeptide repeat domain"/>
    <property type="match status" value="1"/>
</dbReference>
<protein>
    <submittedName>
        <fullName evidence="3">Uncharacterized protein</fullName>
    </submittedName>
</protein>
<dbReference type="AlphaFoldDB" id="K3X0D3"/>
<reference evidence="3" key="3">
    <citation type="submission" date="2015-02" db="UniProtKB">
        <authorList>
            <consortium name="EnsemblProtists"/>
        </authorList>
    </citation>
    <scope>IDENTIFICATION</scope>
    <source>
        <strain evidence="3">DAOM BR144</strain>
    </source>
</reference>
<proteinExistence type="predicted"/>
<dbReference type="EnsemblProtists" id="PYU1_T010682">
    <property type="protein sequence ID" value="PYU1_T010682"/>
    <property type="gene ID" value="PYU1_G010659"/>
</dbReference>
<dbReference type="Proteomes" id="UP000019132">
    <property type="component" value="Unassembled WGS sequence"/>
</dbReference>
<keyword evidence="1" id="KW-0677">Repeat</keyword>
<dbReference type="OMA" id="CILKAMA"/>
<dbReference type="PANTHER" id="PTHR22904">
    <property type="entry name" value="TPR REPEAT CONTAINING PROTEIN"/>
    <property type="match status" value="1"/>
</dbReference>
<reference evidence="4" key="1">
    <citation type="journal article" date="2010" name="Genome Biol.">
        <title>Genome sequence of the necrotrophic plant pathogen Pythium ultimum reveals original pathogenicity mechanisms and effector repertoire.</title>
        <authorList>
            <person name="Levesque C.A."/>
            <person name="Brouwer H."/>
            <person name="Cano L."/>
            <person name="Hamilton J.P."/>
            <person name="Holt C."/>
            <person name="Huitema E."/>
            <person name="Raffaele S."/>
            <person name="Robideau G.P."/>
            <person name="Thines M."/>
            <person name="Win J."/>
            <person name="Zerillo M.M."/>
            <person name="Beakes G.W."/>
            <person name="Boore J.L."/>
            <person name="Busam D."/>
            <person name="Dumas B."/>
            <person name="Ferriera S."/>
            <person name="Fuerstenberg S.I."/>
            <person name="Gachon C.M."/>
            <person name="Gaulin E."/>
            <person name="Govers F."/>
            <person name="Grenville-Briggs L."/>
            <person name="Horner N."/>
            <person name="Hostetler J."/>
            <person name="Jiang R.H."/>
            <person name="Johnson J."/>
            <person name="Krajaejun T."/>
            <person name="Lin H."/>
            <person name="Meijer H.J."/>
            <person name="Moore B."/>
            <person name="Morris P."/>
            <person name="Phuntmart V."/>
            <person name="Puiu D."/>
            <person name="Shetty J."/>
            <person name="Stajich J.E."/>
            <person name="Tripathy S."/>
            <person name="Wawra S."/>
            <person name="van West P."/>
            <person name="Whitty B.R."/>
            <person name="Coutinho P.M."/>
            <person name="Henrissat B."/>
            <person name="Martin F."/>
            <person name="Thomas P.D."/>
            <person name="Tyler B.M."/>
            <person name="De Vries R.P."/>
            <person name="Kamoun S."/>
            <person name="Yandell M."/>
            <person name="Tisserat N."/>
            <person name="Buell C.R."/>
        </authorList>
    </citation>
    <scope>NUCLEOTIDE SEQUENCE</scope>
    <source>
        <strain evidence="4">DAOM:BR144</strain>
    </source>
</reference>
<dbReference type="PANTHER" id="PTHR22904:SF523">
    <property type="entry name" value="STRESS-INDUCED-PHOSPHOPROTEIN 1"/>
    <property type="match status" value="1"/>
</dbReference>
<evidence type="ECO:0000313" key="3">
    <source>
        <dbReference type="EnsemblProtists" id="PYU1_T010682"/>
    </source>
</evidence>
<organism evidence="3 4">
    <name type="scientific">Globisporangium ultimum (strain ATCC 200006 / CBS 805.95 / DAOM BR144)</name>
    <name type="common">Pythium ultimum</name>
    <dbReference type="NCBI Taxonomy" id="431595"/>
    <lineage>
        <taxon>Eukaryota</taxon>
        <taxon>Sar</taxon>
        <taxon>Stramenopiles</taxon>
        <taxon>Oomycota</taxon>
        <taxon>Peronosporomycetes</taxon>
        <taxon>Pythiales</taxon>
        <taxon>Pythiaceae</taxon>
        <taxon>Globisporangium</taxon>
    </lineage>
</organism>
<dbReference type="VEuPathDB" id="FungiDB:PYU1_G010659"/>
<evidence type="ECO:0000256" key="2">
    <source>
        <dbReference type="ARBA" id="ARBA00022803"/>
    </source>
</evidence>
<dbReference type="EMBL" id="GL376592">
    <property type="status" value="NOT_ANNOTATED_CDS"/>
    <property type="molecule type" value="Genomic_DNA"/>
</dbReference>
<dbReference type="InParanoid" id="K3X0D3"/>
<dbReference type="GO" id="GO:0051879">
    <property type="term" value="F:Hsp90 protein binding"/>
    <property type="evidence" value="ECO:0007669"/>
    <property type="project" value="TreeGrafter"/>
</dbReference>
<dbReference type="InterPro" id="IPR011990">
    <property type="entry name" value="TPR-like_helical_dom_sf"/>
</dbReference>
<dbReference type="SMART" id="SM00028">
    <property type="entry name" value="TPR"/>
    <property type="match status" value="3"/>
</dbReference>
<evidence type="ECO:0000313" key="4">
    <source>
        <dbReference type="Proteomes" id="UP000019132"/>
    </source>
</evidence>
<keyword evidence="4" id="KW-1185">Reference proteome</keyword>
<sequence length="587" mass="65529">MADAKDVLEVARDGSFDVSDALSSARTSKKQQAEHFRQKGNDAFRDRAFERAETFYSQAVERDCDNHLLYSNRSAARHQLKRFAPALEDAQKAIDLAPKWAKGYLRKAHACEGLRQWGSAIDAYKTAISLEAAAQPSTDTKRAAVRIKQLEAQLQCEQRAPRAVQKGFFTGQTTSIYAEKEDVVKQIVDPINGEARLEDPKERSWRFMLRRLKDGCSNANNAQAVLNGDGVFAKLLQEAEFQKLVYPGIPKAQLVHVPQNLQVLLEDPWYEDELLALMPKVEAKAQSVLENVKKRGAAQGEIMDPATEATLRPQVLQEAFGREVLAMVHRVNTKKHALLANDARTLADPQSELAMWDQLTSECLDDLLRSDRNDPDSGKVAGAAVVDAFMGDEWTQLLLDDVQRMARNDLLMDVAGDAALAGSMIATGASKEEHGGRLRFVEPSECEQEYPAVAELLEKLHALPYEINRKRPAQAQLCAQFAHCTCITQLRQGERQRLRLDCGKGDKDNGFKITCVYFFNGSGGSNGPRMQLRTDLGAQDDAGAQQITPRADRLVLFQSQRVFNEITTVPGDELFFLTFWIHGKELR</sequence>